<dbReference type="HOGENOM" id="CLU_3103697_0_0_9"/>
<organism evidence="1 2">
    <name type="scientific">Selenomonas artemidis F0399</name>
    <dbReference type="NCBI Taxonomy" id="749551"/>
    <lineage>
        <taxon>Bacteria</taxon>
        <taxon>Bacillati</taxon>
        <taxon>Bacillota</taxon>
        <taxon>Negativicutes</taxon>
        <taxon>Selenomonadales</taxon>
        <taxon>Selenomonadaceae</taxon>
        <taxon>Selenomonas</taxon>
    </lineage>
</organism>
<reference evidence="1 2" key="1">
    <citation type="submission" date="2010-08" db="EMBL/GenBank/DDBJ databases">
        <authorList>
            <person name="Weinstock G."/>
            <person name="Sodergren E."/>
            <person name="Clifton S."/>
            <person name="Fulton L."/>
            <person name="Fulton B."/>
            <person name="Courtney L."/>
            <person name="Fronick C."/>
            <person name="Harrison M."/>
            <person name="Strong C."/>
            <person name="Farmer C."/>
            <person name="Delahaunty K."/>
            <person name="Markovic C."/>
            <person name="Hall O."/>
            <person name="Minx P."/>
            <person name="Tomlinson C."/>
            <person name="Mitreva M."/>
            <person name="Hou S."/>
            <person name="Chen J."/>
            <person name="Wollam A."/>
            <person name="Pepin K.H."/>
            <person name="Johnson M."/>
            <person name="Bhonagiri V."/>
            <person name="Zhang X."/>
            <person name="Suruliraj S."/>
            <person name="Warren W."/>
            <person name="Chinwalla A."/>
            <person name="Mardis E.R."/>
            <person name="Wilson R.K."/>
        </authorList>
    </citation>
    <scope>NUCLEOTIDE SEQUENCE [LARGE SCALE GENOMIC DNA]</scope>
    <source>
        <strain evidence="1 2">F0399</strain>
    </source>
</reference>
<dbReference type="RefSeq" id="WP_009350401.1">
    <property type="nucleotide sequence ID" value="NZ_GL638151.1"/>
</dbReference>
<protein>
    <submittedName>
        <fullName evidence="1">Uncharacterized protein</fullName>
    </submittedName>
</protein>
<gene>
    <name evidence="1" type="ORF">HMPREF9555_01753</name>
</gene>
<evidence type="ECO:0000313" key="1">
    <source>
        <dbReference type="EMBL" id="EFW29053.1"/>
    </source>
</evidence>
<dbReference type="EMBL" id="AECV01000041">
    <property type="protein sequence ID" value="EFW29053.1"/>
    <property type="molecule type" value="Genomic_DNA"/>
</dbReference>
<comment type="caution">
    <text evidence="1">The sequence shown here is derived from an EMBL/GenBank/DDBJ whole genome shotgun (WGS) entry which is preliminary data.</text>
</comment>
<dbReference type="AlphaFoldDB" id="E7N412"/>
<evidence type="ECO:0000313" key="2">
    <source>
        <dbReference type="Proteomes" id="UP000004633"/>
    </source>
</evidence>
<accession>E7N412</accession>
<proteinExistence type="predicted"/>
<name>E7N412_9FIRM</name>
<dbReference type="Proteomes" id="UP000004633">
    <property type="component" value="Unassembled WGS sequence"/>
</dbReference>
<dbReference type="STRING" id="749551.HMPREF9555_01753"/>
<keyword evidence="2" id="KW-1185">Reference proteome</keyword>
<sequence length="51" mass="6348">MHVTYCCRCGRVFDRDERYQRIYVRGRLLPVCKDQQTCEERAPRRTRRKRS</sequence>